<keyword evidence="2" id="KW-1185">Reference proteome</keyword>
<dbReference type="EMBL" id="CALNXK010000027">
    <property type="protein sequence ID" value="CAH3114887.1"/>
    <property type="molecule type" value="Genomic_DNA"/>
</dbReference>
<comment type="caution">
    <text evidence="1">The sequence shown here is derived from an EMBL/GenBank/DDBJ whole genome shotgun (WGS) entry which is preliminary data.</text>
</comment>
<gene>
    <name evidence="1" type="ORF">PLOB_00022787</name>
</gene>
<accession>A0ABN8NMA3</accession>
<protein>
    <submittedName>
        <fullName evidence="1">Uncharacterized protein</fullName>
    </submittedName>
</protein>
<proteinExistence type="predicted"/>
<name>A0ABN8NMA3_9CNID</name>
<dbReference type="Proteomes" id="UP001159405">
    <property type="component" value="Unassembled WGS sequence"/>
</dbReference>
<evidence type="ECO:0000313" key="2">
    <source>
        <dbReference type="Proteomes" id="UP001159405"/>
    </source>
</evidence>
<organism evidence="1 2">
    <name type="scientific">Porites lobata</name>
    <dbReference type="NCBI Taxonomy" id="104759"/>
    <lineage>
        <taxon>Eukaryota</taxon>
        <taxon>Metazoa</taxon>
        <taxon>Cnidaria</taxon>
        <taxon>Anthozoa</taxon>
        <taxon>Hexacorallia</taxon>
        <taxon>Scleractinia</taxon>
        <taxon>Fungiina</taxon>
        <taxon>Poritidae</taxon>
        <taxon>Porites</taxon>
    </lineage>
</organism>
<reference evidence="1 2" key="1">
    <citation type="submission" date="2022-05" db="EMBL/GenBank/DDBJ databases">
        <authorList>
            <consortium name="Genoscope - CEA"/>
            <person name="William W."/>
        </authorList>
    </citation>
    <scope>NUCLEOTIDE SEQUENCE [LARGE SCALE GENOMIC DNA]</scope>
</reference>
<evidence type="ECO:0000313" key="1">
    <source>
        <dbReference type="EMBL" id="CAH3114887.1"/>
    </source>
</evidence>
<sequence>MRILGVHFSNGLVNVDADNWKSKLDKLKQSLGLWSQRDLSFIGRGMIVNFLGTSRFWHVAKVLLPRLGFVIILSGLCGPLFGNQSRKWLVVSDVVYPPPLGA</sequence>